<evidence type="ECO:0000313" key="3">
    <source>
        <dbReference type="Proteomes" id="UP000245959"/>
    </source>
</evidence>
<comment type="caution">
    <text evidence="2">The sequence shown here is derived from an EMBL/GenBank/DDBJ whole genome shotgun (WGS) entry which is preliminary data.</text>
</comment>
<protein>
    <submittedName>
        <fullName evidence="2">Uncharacterized protein</fullName>
    </submittedName>
</protein>
<dbReference type="OrthoDB" id="9932277at2"/>
<feature type="signal peptide" evidence="1">
    <location>
        <begin position="1"/>
        <end position="21"/>
    </location>
</feature>
<keyword evidence="1" id="KW-0732">Signal</keyword>
<proteinExistence type="predicted"/>
<reference evidence="2 3" key="1">
    <citation type="submission" date="2018-04" db="EMBL/GenBank/DDBJ databases">
        <title>Genomic Encyclopedia of Type Strains, Phase IV (KMG-IV): sequencing the most valuable type-strain genomes for metagenomic binning, comparative biology and taxonomic classification.</title>
        <authorList>
            <person name="Goeker M."/>
        </authorList>
    </citation>
    <scope>NUCLEOTIDE SEQUENCE [LARGE SCALE GENOMIC DNA]</scope>
    <source>
        <strain evidence="2 3">DSM 14823</strain>
    </source>
</reference>
<evidence type="ECO:0000313" key="2">
    <source>
        <dbReference type="EMBL" id="PVY34771.1"/>
    </source>
</evidence>
<feature type="chain" id="PRO_5015662017" evidence="1">
    <location>
        <begin position="22"/>
        <end position="211"/>
    </location>
</feature>
<dbReference type="EMBL" id="QEKH01000047">
    <property type="protein sequence ID" value="PVY34771.1"/>
    <property type="molecule type" value="Genomic_DNA"/>
</dbReference>
<gene>
    <name evidence="2" type="ORF">C8D82_14715</name>
</gene>
<keyword evidence="3" id="KW-1185">Reference proteome</keyword>
<evidence type="ECO:0000256" key="1">
    <source>
        <dbReference type="SAM" id="SignalP"/>
    </source>
</evidence>
<dbReference type="RefSeq" id="WP_116885848.1">
    <property type="nucleotide sequence ID" value="NZ_CABMMC010000004.1"/>
</dbReference>
<dbReference type="Proteomes" id="UP000245959">
    <property type="component" value="Unassembled WGS sequence"/>
</dbReference>
<name>A0A2U1AEF1_9BACT</name>
<dbReference type="GeneID" id="78297111"/>
<organism evidence="2 3">
    <name type="scientific">Victivallis vadensis</name>
    <dbReference type="NCBI Taxonomy" id="172901"/>
    <lineage>
        <taxon>Bacteria</taxon>
        <taxon>Pseudomonadati</taxon>
        <taxon>Lentisphaerota</taxon>
        <taxon>Lentisphaeria</taxon>
        <taxon>Victivallales</taxon>
        <taxon>Victivallaceae</taxon>
        <taxon>Victivallis</taxon>
    </lineage>
</organism>
<accession>A0A2U1AEF1</accession>
<sequence>MLKIFSALFAFGFVFTVPLSAATAETKTAPETDGCLIDTDSDGIVDKVIAVRTDGEAREAISGKLWKQNRKAVFEFKLPEVDKPVKKATLKLFLNGKFGCHPDKEGASGPETDLYYYLSPEADGKIELVDDNGVKLGAALPGKPVESVRKAITIDVTGAVQEAAAAKSPWIGFRLEAAPSAADGTGWRWRTAEFAEANGKQFCPTLTVVTE</sequence>
<dbReference type="AlphaFoldDB" id="A0A2U1AEF1"/>